<evidence type="ECO:0000313" key="2">
    <source>
        <dbReference type="EMBL" id="RXZ45038.1"/>
    </source>
</evidence>
<comment type="similarity">
    <text evidence="1">Belongs to the UPF0276 family.</text>
</comment>
<keyword evidence="3" id="KW-1185">Reference proteome</keyword>
<dbReference type="PANTHER" id="PTHR42194:SF1">
    <property type="entry name" value="UPF0276 PROTEIN HI_1600"/>
    <property type="match status" value="1"/>
</dbReference>
<proteinExistence type="inferred from homology"/>
<evidence type="ECO:0000313" key="3">
    <source>
        <dbReference type="Proteomes" id="UP000290682"/>
    </source>
</evidence>
<name>A0ABY0FIP6_9NEIS</name>
<dbReference type="Pfam" id="PF05114">
    <property type="entry name" value="MbnB_TglH_ChrH"/>
    <property type="match status" value="1"/>
</dbReference>
<dbReference type="Proteomes" id="UP000290682">
    <property type="component" value="Unassembled WGS sequence"/>
</dbReference>
<sequence>MTATLPLRAGIGLRAPHYREVLDDSPGLGWIEVHSENFFGGGTPLAMLSRLAERYPVSLHGVGLGLGSFDPPDAEHLAALKTLADAIGPASVSEHLSLNHAGGHYANDLLPLPYTETMLDRVADHVSAAQDSLGRRLLLENLSSYLSYPDNEMGEGEFLAELVRRTGCGLLLDVNNLYVNRQNLGVDVDAFFDALPADAIGEMHLAGFSERDGLLIDTHSRPVYAPVWELYQQALERFGPRPTLIEWDLDIPPLATLTAEAARADTYLEACTR</sequence>
<organism evidence="2 3">
    <name type="scientific">Crenobacter cavernae</name>
    <dbReference type="NCBI Taxonomy" id="2290923"/>
    <lineage>
        <taxon>Bacteria</taxon>
        <taxon>Pseudomonadati</taxon>
        <taxon>Pseudomonadota</taxon>
        <taxon>Betaproteobacteria</taxon>
        <taxon>Neisseriales</taxon>
        <taxon>Neisseriaceae</taxon>
        <taxon>Crenobacter</taxon>
    </lineage>
</organism>
<gene>
    <name evidence="2" type="ORF">EBB06_03870</name>
</gene>
<dbReference type="SUPFAM" id="SSF51658">
    <property type="entry name" value="Xylose isomerase-like"/>
    <property type="match status" value="1"/>
</dbReference>
<reference evidence="2 3" key="1">
    <citation type="submission" date="2018-10" db="EMBL/GenBank/DDBJ databases">
        <title>Draft genome of Fastidiocella sp. strain 375T, a bacterium isolated from a karstic cave dripping water.</title>
        <authorList>
            <person name="Coelho C."/>
            <person name="Verissimo A."/>
            <person name="Tiago I."/>
        </authorList>
    </citation>
    <scope>NUCLEOTIDE SEQUENCE [LARGE SCALE GENOMIC DNA]</scope>
    <source>
        <strain evidence="2 3">CAVE-375</strain>
    </source>
</reference>
<comment type="caution">
    <text evidence="2">The sequence shown here is derived from an EMBL/GenBank/DDBJ whole genome shotgun (WGS) entry which is preliminary data.</text>
</comment>
<dbReference type="HAMAP" id="MF_00697">
    <property type="entry name" value="UPF0276"/>
    <property type="match status" value="1"/>
</dbReference>
<protein>
    <recommendedName>
        <fullName evidence="1">UPF0276 protein EBB06_03870</fullName>
    </recommendedName>
</protein>
<dbReference type="InterPro" id="IPR036237">
    <property type="entry name" value="Xyl_isomerase-like_sf"/>
</dbReference>
<dbReference type="PANTHER" id="PTHR42194">
    <property type="entry name" value="UPF0276 PROTEIN HI_1600"/>
    <property type="match status" value="1"/>
</dbReference>
<dbReference type="NCBIfam" id="NF003818">
    <property type="entry name" value="PRK05409.1"/>
    <property type="match status" value="1"/>
</dbReference>
<accession>A0ABY0FIP6</accession>
<dbReference type="RefSeq" id="WP_129211681.1">
    <property type="nucleotide sequence ID" value="NZ_REGR01000002.1"/>
</dbReference>
<dbReference type="InterPro" id="IPR007801">
    <property type="entry name" value="MbnB/TglH/ChrH"/>
</dbReference>
<dbReference type="EMBL" id="REGR01000002">
    <property type="protein sequence ID" value="RXZ45038.1"/>
    <property type="molecule type" value="Genomic_DNA"/>
</dbReference>
<dbReference type="Gene3D" id="3.20.20.150">
    <property type="entry name" value="Divalent-metal-dependent TIM barrel enzymes"/>
    <property type="match status" value="1"/>
</dbReference>
<evidence type="ECO:0000256" key="1">
    <source>
        <dbReference type="HAMAP-Rule" id="MF_00697"/>
    </source>
</evidence>